<evidence type="ECO:0000313" key="1">
    <source>
        <dbReference type="EMBL" id="KKK55939.1"/>
    </source>
</evidence>
<protein>
    <submittedName>
        <fullName evidence="1">Uncharacterized protein</fullName>
    </submittedName>
</protein>
<sequence>MTNKTRGLKVESTAVSLLEVLKKESGASNIWFEPTSEDCLYVSYKMGFRFPAGQVITVKVGGLTSGIIETVLLVAKTLGHVDEISTAHVNIIIKEAKNDTEK</sequence>
<dbReference type="AlphaFoldDB" id="A0A0F8YP73"/>
<gene>
    <name evidence="1" type="ORF">LCGC14_3069530</name>
</gene>
<dbReference type="EMBL" id="LAZR01065247">
    <property type="protein sequence ID" value="KKK55939.1"/>
    <property type="molecule type" value="Genomic_DNA"/>
</dbReference>
<accession>A0A0F8YP73</accession>
<comment type="caution">
    <text evidence="1">The sequence shown here is derived from an EMBL/GenBank/DDBJ whole genome shotgun (WGS) entry which is preliminary data.</text>
</comment>
<reference evidence="1" key="1">
    <citation type="journal article" date="2015" name="Nature">
        <title>Complex archaea that bridge the gap between prokaryotes and eukaryotes.</title>
        <authorList>
            <person name="Spang A."/>
            <person name="Saw J.H."/>
            <person name="Jorgensen S.L."/>
            <person name="Zaremba-Niedzwiedzka K."/>
            <person name="Martijn J."/>
            <person name="Lind A.E."/>
            <person name="van Eijk R."/>
            <person name="Schleper C."/>
            <person name="Guy L."/>
            <person name="Ettema T.J."/>
        </authorList>
    </citation>
    <scope>NUCLEOTIDE SEQUENCE</scope>
</reference>
<organism evidence="1">
    <name type="scientific">marine sediment metagenome</name>
    <dbReference type="NCBI Taxonomy" id="412755"/>
    <lineage>
        <taxon>unclassified sequences</taxon>
        <taxon>metagenomes</taxon>
        <taxon>ecological metagenomes</taxon>
    </lineage>
</organism>
<name>A0A0F8YP73_9ZZZZ</name>
<proteinExistence type="predicted"/>